<evidence type="ECO:0000313" key="10">
    <source>
        <dbReference type="Proteomes" id="UP001519342"/>
    </source>
</evidence>
<dbReference type="InterPro" id="IPR000860">
    <property type="entry name" value="HemC"/>
</dbReference>
<dbReference type="InterPro" id="IPR036803">
    <property type="entry name" value="Porphobilinogen_deaminase_C_sf"/>
</dbReference>
<accession>A0ABS4GEQ5</accession>
<evidence type="ECO:0000259" key="8">
    <source>
        <dbReference type="Pfam" id="PF03900"/>
    </source>
</evidence>
<dbReference type="InterPro" id="IPR022417">
    <property type="entry name" value="Porphobilin_deaminase_N"/>
</dbReference>
<reference evidence="9 10" key="1">
    <citation type="submission" date="2021-03" db="EMBL/GenBank/DDBJ databases">
        <title>Genomic Encyclopedia of Type Strains, Phase IV (KMG-IV): sequencing the most valuable type-strain genomes for metagenomic binning, comparative biology and taxonomic classification.</title>
        <authorList>
            <person name="Goeker M."/>
        </authorList>
    </citation>
    <scope>NUCLEOTIDE SEQUENCE [LARGE SCALE GENOMIC DNA]</scope>
    <source>
        <strain evidence="9 10">DSM 24004</strain>
    </source>
</reference>
<dbReference type="Gene3D" id="3.40.190.10">
    <property type="entry name" value="Periplasmic binding protein-like II"/>
    <property type="match status" value="2"/>
</dbReference>
<comment type="subunit">
    <text evidence="6">Monomer.</text>
</comment>
<evidence type="ECO:0000256" key="3">
    <source>
        <dbReference type="ARBA" id="ARBA00022679"/>
    </source>
</evidence>
<dbReference type="PANTHER" id="PTHR11557">
    <property type="entry name" value="PORPHOBILINOGEN DEAMINASE"/>
    <property type="match status" value="1"/>
</dbReference>
<organism evidence="9 10">
    <name type="scientific">Sedimentibacter acidaminivorans</name>
    <dbReference type="NCBI Taxonomy" id="913099"/>
    <lineage>
        <taxon>Bacteria</taxon>
        <taxon>Bacillati</taxon>
        <taxon>Bacillota</taxon>
        <taxon>Tissierellia</taxon>
        <taxon>Sedimentibacter</taxon>
    </lineage>
</organism>
<comment type="function">
    <text evidence="1 6">Tetrapolymerization of the monopyrrole PBG into the hydroxymethylbilane pre-uroporphyrinogen in several discrete steps.</text>
</comment>
<comment type="similarity">
    <text evidence="2 6">Belongs to the HMBS family.</text>
</comment>
<dbReference type="EMBL" id="JAGGKS010000005">
    <property type="protein sequence ID" value="MBP1926164.1"/>
    <property type="molecule type" value="Genomic_DNA"/>
</dbReference>
<evidence type="ECO:0000256" key="4">
    <source>
        <dbReference type="ARBA" id="ARBA00023244"/>
    </source>
</evidence>
<feature type="modified residue" description="S-(dipyrrolylmethanemethyl)cysteine" evidence="6">
    <location>
        <position position="239"/>
    </location>
</feature>
<dbReference type="EC" id="2.5.1.61" evidence="6"/>
<evidence type="ECO:0000256" key="2">
    <source>
        <dbReference type="ARBA" id="ARBA00005638"/>
    </source>
</evidence>
<dbReference type="PIRSF" id="PIRSF001438">
    <property type="entry name" value="4pyrrol_synth_OHMeBilane_synth"/>
    <property type="match status" value="1"/>
</dbReference>
<dbReference type="Gene3D" id="3.30.160.40">
    <property type="entry name" value="Porphobilinogen deaminase, C-terminal domain"/>
    <property type="match status" value="1"/>
</dbReference>
<comment type="caution">
    <text evidence="9">The sequence shown here is derived from an EMBL/GenBank/DDBJ whole genome shotgun (WGS) entry which is preliminary data.</text>
</comment>
<evidence type="ECO:0000259" key="7">
    <source>
        <dbReference type="Pfam" id="PF01379"/>
    </source>
</evidence>
<comment type="catalytic activity">
    <reaction evidence="5 6">
        <text>4 porphobilinogen + H2O = hydroxymethylbilane + 4 NH4(+)</text>
        <dbReference type="Rhea" id="RHEA:13185"/>
        <dbReference type="ChEBI" id="CHEBI:15377"/>
        <dbReference type="ChEBI" id="CHEBI:28938"/>
        <dbReference type="ChEBI" id="CHEBI:57845"/>
        <dbReference type="ChEBI" id="CHEBI:58126"/>
        <dbReference type="EC" id="2.5.1.61"/>
    </reaction>
</comment>
<dbReference type="PANTHER" id="PTHR11557:SF0">
    <property type="entry name" value="PORPHOBILINOGEN DEAMINASE"/>
    <property type="match status" value="1"/>
</dbReference>
<gene>
    <name evidence="6" type="primary">hemC</name>
    <name evidence="9" type="ORF">J2Z76_002028</name>
</gene>
<dbReference type="RefSeq" id="WP_209511891.1">
    <property type="nucleotide sequence ID" value="NZ_JAGGKS010000005.1"/>
</dbReference>
<dbReference type="Pfam" id="PF01379">
    <property type="entry name" value="Porphobil_deam"/>
    <property type="match status" value="1"/>
</dbReference>
<keyword evidence="10" id="KW-1185">Reference proteome</keyword>
<evidence type="ECO:0000256" key="5">
    <source>
        <dbReference type="ARBA" id="ARBA00048169"/>
    </source>
</evidence>
<dbReference type="HAMAP" id="MF_00260">
    <property type="entry name" value="Porphobil_deam"/>
    <property type="match status" value="1"/>
</dbReference>
<dbReference type="SUPFAM" id="SSF53850">
    <property type="entry name" value="Periplasmic binding protein-like II"/>
    <property type="match status" value="1"/>
</dbReference>
<protein>
    <recommendedName>
        <fullName evidence="6">Porphobilinogen deaminase</fullName>
        <shortName evidence="6">PBG</shortName>
        <ecNumber evidence="6">2.5.1.61</ecNumber>
    </recommendedName>
    <alternativeName>
        <fullName evidence="6">Hydroxymethylbilane synthase</fullName>
        <shortName evidence="6">HMBS</shortName>
    </alternativeName>
    <alternativeName>
        <fullName evidence="6">Pre-uroporphyrinogen synthase</fullName>
    </alternativeName>
</protein>
<keyword evidence="3 6" id="KW-0808">Transferase</keyword>
<dbReference type="NCBIfam" id="TIGR00212">
    <property type="entry name" value="hemC"/>
    <property type="match status" value="1"/>
</dbReference>
<keyword evidence="4 6" id="KW-0627">Porphyrin biosynthesis</keyword>
<evidence type="ECO:0000256" key="6">
    <source>
        <dbReference type="HAMAP-Rule" id="MF_00260"/>
    </source>
</evidence>
<dbReference type="Pfam" id="PF03900">
    <property type="entry name" value="Porphobil_deamC"/>
    <property type="match status" value="1"/>
</dbReference>
<comment type="miscellaneous">
    <text evidence="6">The porphobilinogen subunits are added to the dipyrromethane group.</text>
</comment>
<name>A0ABS4GEQ5_9FIRM</name>
<feature type="domain" description="Porphobilinogen deaminase N-terminal" evidence="7">
    <location>
        <begin position="3"/>
        <end position="210"/>
    </location>
</feature>
<dbReference type="PRINTS" id="PR00151">
    <property type="entry name" value="PORPHBDMNASE"/>
</dbReference>
<sequence>MKITVGTRGSNLALVQTNLVVNQLKEKNPDVNFEIKVIKTKGDIVLDVPLHKMNDKGIFTKEIENELLNHGIDLAIHSMKDMPSEHTIGLAFGAIPKGEDSRDVIVSKKVITSLSDLEGCLIGTGSISRRFQLLRLLNNISIKDIRGNIETRMKKIDTENLDGVILAAAGLKRANYENRISYYFDPKIFIPSPCQGILALQIREDDEKIISVLKTIEDDETTIRAKAERAYLKTIGGGCHLPVGAYTEIIHDKITMYAIYGDEECKQLLFEQGTADLSDAEKLGVEIAEKLKMELKNYE</sequence>
<evidence type="ECO:0000313" key="9">
    <source>
        <dbReference type="EMBL" id="MBP1926164.1"/>
    </source>
</evidence>
<comment type="cofactor">
    <cofactor evidence="6">
        <name>dipyrromethane</name>
        <dbReference type="ChEBI" id="CHEBI:60342"/>
    </cofactor>
    <text evidence="6">Binds 1 dipyrromethane group covalently.</text>
</comment>
<dbReference type="SUPFAM" id="SSF54782">
    <property type="entry name" value="Porphobilinogen deaminase (hydroxymethylbilane synthase), C-terminal domain"/>
    <property type="match status" value="1"/>
</dbReference>
<dbReference type="InterPro" id="IPR022418">
    <property type="entry name" value="Porphobilinogen_deaminase_C"/>
</dbReference>
<dbReference type="Proteomes" id="UP001519342">
    <property type="component" value="Unassembled WGS sequence"/>
</dbReference>
<evidence type="ECO:0000256" key="1">
    <source>
        <dbReference type="ARBA" id="ARBA00002869"/>
    </source>
</evidence>
<proteinExistence type="inferred from homology"/>
<feature type="domain" description="Porphobilinogen deaminase C-terminal" evidence="8">
    <location>
        <begin position="223"/>
        <end position="292"/>
    </location>
</feature>